<evidence type="ECO:0000259" key="9">
    <source>
        <dbReference type="PROSITE" id="PS50011"/>
    </source>
</evidence>
<dbReference type="AlphaFoldDB" id="A0AA35VU32"/>
<feature type="region of interest" description="Disordered" evidence="8">
    <location>
        <begin position="277"/>
        <end position="322"/>
    </location>
</feature>
<dbReference type="InterPro" id="IPR011009">
    <property type="entry name" value="Kinase-like_dom_sf"/>
</dbReference>
<dbReference type="Pfam" id="PF00069">
    <property type="entry name" value="Pkinase"/>
    <property type="match status" value="1"/>
</dbReference>
<feature type="region of interest" description="Disordered" evidence="8">
    <location>
        <begin position="671"/>
        <end position="690"/>
    </location>
</feature>
<dbReference type="PROSITE" id="PS00107">
    <property type="entry name" value="PROTEIN_KINASE_ATP"/>
    <property type="match status" value="1"/>
</dbReference>
<sequence>TARHSLLTCSTVAERRSAITHVTRGWALFRKGAHQLGNLHGAVVAMECPPSFGVGADSMSTDGDESRASWAQVDPHESESLHSELESLDPLKRELLEARIMRKVGSPDSNLSSASTKEEGRGSSIRKRSTSEVEGGKSSKVARVDASRKISEFFRNSHSTSDKKKEMGVQTELRAADVTTRQSEQQLSSLQTTVSELRSSLTACQANLDLSTSRLDKCATFVRELLIKKCTAERAEQRERVAKNQHRLGHFQMQRQGAQFAEVWVEGLRYKELMEGQEKLSHQREELERQRKALSKRRPPSGGTATSGRSQSPAQPSKSGFVKPQVACLSPEEYQEKEELLKLRQSSLKKEEQQLQVEVEVLERERNLHIREMKRVAAEDASRFSSNPTLASRYLLLQLVGKGGFSEVFKAYDVKEQRYVACKIHQLSSDWKEEKKANYIKHALREYNIHKTLNHPNIVTLYDVFEIDTNSFCTVLEYVDGNDLDFVLKQQKSLPEREARVVVLQTMRALKYLNEIKPPVIHFDLKPGNILLGSGVHSYEAKITDFGLSKIMEADSLGGEMELTSQGAGTYWYLPPECFVLGKQPPKISSKVDVWSVGVILYQSIYGKKPFGHNLSQASILQQNTILNATQVDFPAKPVVSMEAKAFIRRCLSYQKDSRPDVITLCDDPYLKPPLPRKQPTSSQPPSLSI</sequence>
<feature type="compositionally biased region" description="Basic and acidic residues" evidence="8">
    <location>
        <begin position="277"/>
        <end position="291"/>
    </location>
</feature>
<dbReference type="GO" id="GO:0005524">
    <property type="term" value="F:ATP binding"/>
    <property type="evidence" value="ECO:0007669"/>
    <property type="project" value="UniProtKB-UniRule"/>
</dbReference>
<dbReference type="GO" id="GO:0035556">
    <property type="term" value="P:intracellular signal transduction"/>
    <property type="evidence" value="ECO:0007669"/>
    <property type="project" value="TreeGrafter"/>
</dbReference>
<dbReference type="CDD" id="cd13990">
    <property type="entry name" value="STKc_TLK"/>
    <property type="match status" value="1"/>
</dbReference>
<reference evidence="10" key="1">
    <citation type="submission" date="2023-03" db="EMBL/GenBank/DDBJ databases">
        <authorList>
            <person name="Steffen K."/>
            <person name="Cardenas P."/>
        </authorList>
    </citation>
    <scope>NUCLEOTIDE SEQUENCE</scope>
</reference>
<dbReference type="InterPro" id="IPR017441">
    <property type="entry name" value="Protein_kinase_ATP_BS"/>
</dbReference>
<evidence type="ECO:0000256" key="4">
    <source>
        <dbReference type="ARBA" id="ARBA00022777"/>
    </source>
</evidence>
<evidence type="ECO:0000313" key="11">
    <source>
        <dbReference type="Proteomes" id="UP001174909"/>
    </source>
</evidence>
<feature type="compositionally biased region" description="Polar residues" evidence="8">
    <location>
        <begin position="679"/>
        <end position="690"/>
    </location>
</feature>
<evidence type="ECO:0000256" key="8">
    <source>
        <dbReference type="SAM" id="MobiDB-lite"/>
    </source>
</evidence>
<feature type="compositionally biased region" description="Basic and acidic residues" evidence="8">
    <location>
        <begin position="129"/>
        <end position="143"/>
    </location>
</feature>
<keyword evidence="7" id="KW-0175">Coiled coil</keyword>
<keyword evidence="1" id="KW-0723">Serine/threonine-protein kinase</keyword>
<feature type="compositionally biased region" description="Basic and acidic residues" evidence="8">
    <location>
        <begin position="74"/>
        <end position="86"/>
    </location>
</feature>
<keyword evidence="2" id="KW-0808">Transferase</keyword>
<accession>A0AA35VU32</accession>
<evidence type="ECO:0000256" key="6">
    <source>
        <dbReference type="PROSITE-ProRule" id="PRU10141"/>
    </source>
</evidence>
<dbReference type="PROSITE" id="PS00108">
    <property type="entry name" value="PROTEIN_KINASE_ST"/>
    <property type="match status" value="1"/>
</dbReference>
<evidence type="ECO:0000256" key="3">
    <source>
        <dbReference type="ARBA" id="ARBA00022741"/>
    </source>
</evidence>
<dbReference type="PANTHER" id="PTHR22974:SF23">
    <property type="entry name" value="TOUSLED-LIKE KINASE, ISOFORM G"/>
    <property type="match status" value="1"/>
</dbReference>
<feature type="non-terminal residue" evidence="10">
    <location>
        <position position="1"/>
    </location>
</feature>
<dbReference type="InterPro" id="IPR008271">
    <property type="entry name" value="Ser/Thr_kinase_AS"/>
</dbReference>
<dbReference type="GO" id="GO:0007059">
    <property type="term" value="P:chromosome segregation"/>
    <property type="evidence" value="ECO:0007669"/>
    <property type="project" value="TreeGrafter"/>
</dbReference>
<feature type="region of interest" description="Disordered" evidence="8">
    <location>
        <begin position="55"/>
        <end position="86"/>
    </location>
</feature>
<feature type="binding site" evidence="6">
    <location>
        <position position="423"/>
    </location>
    <ligand>
        <name>ATP</name>
        <dbReference type="ChEBI" id="CHEBI:30616"/>
    </ligand>
</feature>
<dbReference type="InterPro" id="IPR000719">
    <property type="entry name" value="Prot_kinase_dom"/>
</dbReference>
<evidence type="ECO:0000256" key="2">
    <source>
        <dbReference type="ARBA" id="ARBA00022679"/>
    </source>
</evidence>
<evidence type="ECO:0000256" key="5">
    <source>
        <dbReference type="ARBA" id="ARBA00022840"/>
    </source>
</evidence>
<dbReference type="GO" id="GO:0005634">
    <property type="term" value="C:nucleus"/>
    <property type="evidence" value="ECO:0007669"/>
    <property type="project" value="TreeGrafter"/>
</dbReference>
<dbReference type="SMART" id="SM00220">
    <property type="entry name" value="S_TKc"/>
    <property type="match status" value="1"/>
</dbReference>
<dbReference type="PROSITE" id="PS50011">
    <property type="entry name" value="PROTEIN_KINASE_DOM"/>
    <property type="match status" value="1"/>
</dbReference>
<feature type="coiled-coil region" evidence="7">
    <location>
        <begin position="334"/>
        <end position="379"/>
    </location>
</feature>
<evidence type="ECO:0000313" key="10">
    <source>
        <dbReference type="EMBL" id="CAI7992309.1"/>
    </source>
</evidence>
<feature type="compositionally biased region" description="Polar residues" evidence="8">
    <location>
        <begin position="303"/>
        <end position="318"/>
    </location>
</feature>
<keyword evidence="5 6" id="KW-0067">ATP-binding</keyword>
<proteinExistence type="predicted"/>
<name>A0AA35VU32_GEOBA</name>
<dbReference type="SUPFAM" id="SSF56112">
    <property type="entry name" value="Protein kinase-like (PK-like)"/>
    <property type="match status" value="1"/>
</dbReference>
<feature type="region of interest" description="Disordered" evidence="8">
    <location>
        <begin position="104"/>
        <end position="143"/>
    </location>
</feature>
<keyword evidence="11" id="KW-1185">Reference proteome</keyword>
<evidence type="ECO:0000256" key="7">
    <source>
        <dbReference type="SAM" id="Coils"/>
    </source>
</evidence>
<dbReference type="Proteomes" id="UP001174909">
    <property type="component" value="Unassembled WGS sequence"/>
</dbReference>
<keyword evidence="3 6" id="KW-0547">Nucleotide-binding</keyword>
<evidence type="ECO:0000256" key="1">
    <source>
        <dbReference type="ARBA" id="ARBA00022527"/>
    </source>
</evidence>
<organism evidence="10 11">
    <name type="scientific">Geodia barretti</name>
    <name type="common">Barrett's horny sponge</name>
    <dbReference type="NCBI Taxonomy" id="519541"/>
    <lineage>
        <taxon>Eukaryota</taxon>
        <taxon>Metazoa</taxon>
        <taxon>Porifera</taxon>
        <taxon>Demospongiae</taxon>
        <taxon>Heteroscleromorpha</taxon>
        <taxon>Tetractinellida</taxon>
        <taxon>Astrophorina</taxon>
        <taxon>Geodiidae</taxon>
        <taxon>Geodia</taxon>
    </lineage>
</organism>
<protein>
    <submittedName>
        <fullName evidence="10">Serine/threonine-protein kinase tousled-like 2</fullName>
    </submittedName>
</protein>
<comment type="caution">
    <text evidence="10">The sequence shown here is derived from an EMBL/GenBank/DDBJ whole genome shotgun (WGS) entry which is preliminary data.</text>
</comment>
<dbReference type="GO" id="GO:0004674">
    <property type="term" value="F:protein serine/threonine kinase activity"/>
    <property type="evidence" value="ECO:0007669"/>
    <property type="project" value="UniProtKB-KW"/>
</dbReference>
<keyword evidence="4 10" id="KW-0418">Kinase</keyword>
<dbReference type="EMBL" id="CASHTH010000142">
    <property type="protein sequence ID" value="CAI7992309.1"/>
    <property type="molecule type" value="Genomic_DNA"/>
</dbReference>
<gene>
    <name evidence="10" type="ORF">GBAR_LOCUS958</name>
</gene>
<dbReference type="FunFam" id="1.10.510.10:FF:000698">
    <property type="entry name" value="Serine/threonine-protein kinase tousled-like 1"/>
    <property type="match status" value="1"/>
</dbReference>
<feature type="domain" description="Protein kinase" evidence="9">
    <location>
        <begin position="394"/>
        <end position="671"/>
    </location>
</feature>
<dbReference type="Gene3D" id="1.10.510.10">
    <property type="entry name" value="Transferase(Phosphotransferase) domain 1"/>
    <property type="match status" value="1"/>
</dbReference>
<dbReference type="PANTHER" id="PTHR22974">
    <property type="entry name" value="MIXED LINEAGE PROTEIN KINASE"/>
    <property type="match status" value="1"/>
</dbReference>